<gene>
    <name evidence="2" type="ORF">GOBAR_AA11668</name>
</gene>
<proteinExistence type="predicted"/>
<protein>
    <submittedName>
        <fullName evidence="2">Uncharacterized protein</fullName>
    </submittedName>
</protein>
<evidence type="ECO:0000313" key="2">
    <source>
        <dbReference type="EMBL" id="PPS08978.1"/>
    </source>
</evidence>
<name>A0A2P5Y062_GOSBA</name>
<feature type="compositionally biased region" description="Low complexity" evidence="1">
    <location>
        <begin position="76"/>
        <end position="98"/>
    </location>
</feature>
<feature type="compositionally biased region" description="Basic and acidic residues" evidence="1">
    <location>
        <begin position="55"/>
        <end position="65"/>
    </location>
</feature>
<accession>A0A2P5Y062</accession>
<dbReference type="Proteomes" id="UP000239757">
    <property type="component" value="Unassembled WGS sequence"/>
</dbReference>
<dbReference type="OrthoDB" id="1000226at2759"/>
<reference evidence="2 3" key="1">
    <citation type="submission" date="2015-01" db="EMBL/GenBank/DDBJ databases">
        <title>Genome of allotetraploid Gossypium barbadense reveals genomic plasticity and fiber elongation in cotton evolution.</title>
        <authorList>
            <person name="Chen X."/>
            <person name="Liu X."/>
            <person name="Zhao B."/>
            <person name="Zheng H."/>
            <person name="Hu Y."/>
            <person name="Lu G."/>
            <person name="Yang C."/>
            <person name="Chen J."/>
            <person name="Shan C."/>
            <person name="Zhang L."/>
            <person name="Zhou Y."/>
            <person name="Wang L."/>
            <person name="Guo W."/>
            <person name="Bai Y."/>
            <person name="Ruan J."/>
            <person name="Shangguan X."/>
            <person name="Mao Y."/>
            <person name="Jiang J."/>
            <person name="Zhu Y."/>
            <person name="Lei J."/>
            <person name="Kang H."/>
            <person name="Chen S."/>
            <person name="He X."/>
            <person name="Wang R."/>
            <person name="Wang Y."/>
            <person name="Chen J."/>
            <person name="Wang L."/>
            <person name="Yu S."/>
            <person name="Wang B."/>
            <person name="Wei J."/>
            <person name="Song S."/>
            <person name="Lu X."/>
            <person name="Gao Z."/>
            <person name="Gu W."/>
            <person name="Deng X."/>
            <person name="Ma D."/>
            <person name="Wang S."/>
            <person name="Liang W."/>
            <person name="Fang L."/>
            <person name="Cai C."/>
            <person name="Zhu X."/>
            <person name="Zhou B."/>
            <person name="Zhang Y."/>
            <person name="Chen Z."/>
            <person name="Xu S."/>
            <person name="Zhu R."/>
            <person name="Wang S."/>
            <person name="Zhang T."/>
            <person name="Zhao G."/>
        </authorList>
    </citation>
    <scope>NUCLEOTIDE SEQUENCE [LARGE SCALE GENOMIC DNA]</scope>
    <source>
        <strain evidence="3">cv. Xinhai21</strain>
        <tissue evidence="2">Leaf</tissue>
    </source>
</reference>
<organism evidence="2 3">
    <name type="scientific">Gossypium barbadense</name>
    <name type="common">Sea Island cotton</name>
    <name type="synonym">Hibiscus barbadensis</name>
    <dbReference type="NCBI Taxonomy" id="3634"/>
    <lineage>
        <taxon>Eukaryota</taxon>
        <taxon>Viridiplantae</taxon>
        <taxon>Streptophyta</taxon>
        <taxon>Embryophyta</taxon>
        <taxon>Tracheophyta</taxon>
        <taxon>Spermatophyta</taxon>
        <taxon>Magnoliopsida</taxon>
        <taxon>eudicotyledons</taxon>
        <taxon>Gunneridae</taxon>
        <taxon>Pentapetalae</taxon>
        <taxon>rosids</taxon>
        <taxon>malvids</taxon>
        <taxon>Malvales</taxon>
        <taxon>Malvaceae</taxon>
        <taxon>Malvoideae</taxon>
        <taxon>Gossypium</taxon>
    </lineage>
</organism>
<evidence type="ECO:0000313" key="3">
    <source>
        <dbReference type="Proteomes" id="UP000239757"/>
    </source>
</evidence>
<feature type="region of interest" description="Disordered" evidence="1">
    <location>
        <begin position="1"/>
        <end position="114"/>
    </location>
</feature>
<evidence type="ECO:0000256" key="1">
    <source>
        <dbReference type="SAM" id="MobiDB-lite"/>
    </source>
</evidence>
<dbReference type="AlphaFoldDB" id="A0A2P5Y062"/>
<dbReference type="EMBL" id="KZ663919">
    <property type="protein sequence ID" value="PPS08978.1"/>
    <property type="molecule type" value="Genomic_DNA"/>
</dbReference>
<feature type="compositionally biased region" description="Polar residues" evidence="1">
    <location>
        <begin position="99"/>
        <end position="114"/>
    </location>
</feature>
<sequence>MDPWWWFKSIDEDDGYSGDKGEIRSSSRYGGEYGVGTTSRYFRDRSKFDGNMFPEPRRDRSEPRALSKGKGKKHTSVGSSFGRRSSSSNLRYSDSSTSTQNTKQGQDASNSGKCSTLYLSKQDRGLLHRSSPTNFKVWRRIGVRSPLCDIYVKGFLLGRISTFRVLCLAFLRSVKALLKSKDGASDLHSHNAGIGVIVRVAGAEYAVNHKYDRVILEIDSLV</sequence>